<keyword evidence="5" id="KW-0598">Phosphotransferase system</keyword>
<evidence type="ECO:0000256" key="6">
    <source>
        <dbReference type="ARBA" id="ARBA00022692"/>
    </source>
</evidence>
<dbReference type="Proteomes" id="UP000652477">
    <property type="component" value="Unassembled WGS sequence"/>
</dbReference>
<keyword evidence="4" id="KW-0762">Sugar transport</keyword>
<feature type="transmembrane region" description="Helical" evidence="9">
    <location>
        <begin position="12"/>
        <end position="31"/>
    </location>
</feature>
<feature type="transmembrane region" description="Helical" evidence="9">
    <location>
        <begin position="256"/>
        <end position="273"/>
    </location>
</feature>
<evidence type="ECO:0000313" key="11">
    <source>
        <dbReference type="EMBL" id="MBC5688933.1"/>
    </source>
</evidence>
<gene>
    <name evidence="11" type="ORF">H8S37_08345</name>
</gene>
<proteinExistence type="predicted"/>
<keyword evidence="8 9" id="KW-0472">Membrane</keyword>
<feature type="transmembrane region" description="Helical" evidence="9">
    <location>
        <begin position="43"/>
        <end position="71"/>
    </location>
</feature>
<keyword evidence="12" id="KW-1185">Reference proteome</keyword>
<dbReference type="PANTHER" id="PTHR37324:SF2">
    <property type="entry name" value="PTS SYSTEM GALACTITOL-SPECIFIC EIIC COMPONENT"/>
    <property type="match status" value="1"/>
</dbReference>
<dbReference type="InterPro" id="IPR013853">
    <property type="entry name" value="EIIC-GAT"/>
</dbReference>
<name>A0A923LHM0_9FIRM</name>
<dbReference type="PROSITE" id="PS51104">
    <property type="entry name" value="PTS_EIIC_TYPE_2"/>
    <property type="match status" value="1"/>
</dbReference>
<feature type="transmembrane region" description="Helical" evidence="9">
    <location>
        <begin position="149"/>
        <end position="171"/>
    </location>
</feature>
<dbReference type="EMBL" id="JACOPF010000001">
    <property type="protein sequence ID" value="MBC5688933.1"/>
    <property type="molecule type" value="Genomic_DNA"/>
</dbReference>
<keyword evidence="6 9" id="KW-0812">Transmembrane</keyword>
<dbReference type="RefSeq" id="WP_186875515.1">
    <property type="nucleotide sequence ID" value="NZ_JACOPF010000001.1"/>
</dbReference>
<evidence type="ECO:0000259" key="10">
    <source>
        <dbReference type="PROSITE" id="PS51104"/>
    </source>
</evidence>
<protein>
    <submittedName>
        <fullName evidence="11">PTS galactitol transporter subunit IIC</fullName>
    </submittedName>
</protein>
<evidence type="ECO:0000256" key="4">
    <source>
        <dbReference type="ARBA" id="ARBA00022597"/>
    </source>
</evidence>
<feature type="transmembrane region" description="Helical" evidence="9">
    <location>
        <begin position="409"/>
        <end position="429"/>
    </location>
</feature>
<feature type="transmembrane region" description="Helical" evidence="9">
    <location>
        <begin position="126"/>
        <end position="143"/>
    </location>
</feature>
<dbReference type="GO" id="GO:0005886">
    <property type="term" value="C:plasma membrane"/>
    <property type="evidence" value="ECO:0007669"/>
    <property type="project" value="UniProtKB-SubCell"/>
</dbReference>
<keyword evidence="7 9" id="KW-1133">Transmembrane helix</keyword>
<evidence type="ECO:0000256" key="3">
    <source>
        <dbReference type="ARBA" id="ARBA00022475"/>
    </source>
</evidence>
<organism evidence="11 12">
    <name type="scientific">Mediterraneibacter hominis</name>
    <dbReference type="NCBI Taxonomy" id="2763054"/>
    <lineage>
        <taxon>Bacteria</taxon>
        <taxon>Bacillati</taxon>
        <taxon>Bacillota</taxon>
        <taxon>Clostridia</taxon>
        <taxon>Lachnospirales</taxon>
        <taxon>Lachnospiraceae</taxon>
        <taxon>Mediterraneibacter</taxon>
    </lineage>
</organism>
<evidence type="ECO:0000256" key="2">
    <source>
        <dbReference type="ARBA" id="ARBA00022448"/>
    </source>
</evidence>
<feature type="transmembrane region" description="Helical" evidence="9">
    <location>
        <begin position="230"/>
        <end position="250"/>
    </location>
</feature>
<feature type="transmembrane region" description="Helical" evidence="9">
    <location>
        <begin position="318"/>
        <end position="337"/>
    </location>
</feature>
<feature type="domain" description="PTS EIIC type-2" evidence="10">
    <location>
        <begin position="8"/>
        <end position="432"/>
    </location>
</feature>
<evidence type="ECO:0000256" key="8">
    <source>
        <dbReference type="ARBA" id="ARBA00023136"/>
    </source>
</evidence>
<dbReference type="InterPro" id="IPR004703">
    <property type="entry name" value="PTS_sugar-sp_permease"/>
</dbReference>
<dbReference type="GO" id="GO:0009401">
    <property type="term" value="P:phosphoenolpyruvate-dependent sugar phosphotransferase system"/>
    <property type="evidence" value="ECO:0007669"/>
    <property type="project" value="UniProtKB-KW"/>
</dbReference>
<sequence>MEILTNIIQEILNIGAIAFLPIIVTILGLVFRMKFFEAFKSGLLFGIGFQGLKLVISLLTTTIQPIIDYYAGSGASHSFTTIDVGWQTLSAAAWTSPFAAVVIPGGLILNFVLIKAKVIKTLNIDIWNYWHILMSASILYYILGNAGVSGAPAVIISFVFAMALMVFINFVGDKIAPWWQEYFGYEGTTCTTKSSTLAAIPVVFVTNKVLDKIPHINKININLSWINKKLGVLGDPAIVGFIVGLFMAVITLQTPAVMIQVAVGISAVIVLLPRMVSLFMEGLAPVSKAAKQFVVKHLGEDREILLGCDSAFGLGDPAVITLGLLLIPITIAIAFIIPGNTYFPVGILASIPYYAGMTCMISKGNLFRGLVNGTIFMVLLVFSMNFMADIATTFISAAGVMEIAEGTKVTGASLANIVDIIVVGIAKIFGAV</sequence>
<dbReference type="AlphaFoldDB" id="A0A923LHM0"/>
<evidence type="ECO:0000256" key="1">
    <source>
        <dbReference type="ARBA" id="ARBA00004651"/>
    </source>
</evidence>
<evidence type="ECO:0000313" key="12">
    <source>
        <dbReference type="Proteomes" id="UP000652477"/>
    </source>
</evidence>
<evidence type="ECO:0000256" key="9">
    <source>
        <dbReference type="SAM" id="Phobius"/>
    </source>
</evidence>
<keyword evidence="3" id="KW-1003">Cell membrane</keyword>
<feature type="transmembrane region" description="Helical" evidence="9">
    <location>
        <begin position="91"/>
        <end position="114"/>
    </location>
</feature>
<dbReference type="InterPro" id="IPR013014">
    <property type="entry name" value="PTS_EIIC_2"/>
</dbReference>
<comment type="subcellular location">
    <subcellularLocation>
        <location evidence="1">Cell membrane</location>
        <topology evidence="1">Multi-pass membrane protein</topology>
    </subcellularLocation>
</comment>
<accession>A0A923LHM0</accession>
<dbReference type="Pfam" id="PF03611">
    <property type="entry name" value="EIIC-GAT"/>
    <property type="match status" value="1"/>
</dbReference>
<reference evidence="11" key="1">
    <citation type="submission" date="2020-08" db="EMBL/GenBank/DDBJ databases">
        <title>Genome public.</title>
        <authorList>
            <person name="Liu C."/>
            <person name="Sun Q."/>
        </authorList>
    </citation>
    <scope>NUCLEOTIDE SEQUENCE</scope>
    <source>
        <strain evidence="11">NSJ-55</strain>
    </source>
</reference>
<dbReference type="GO" id="GO:0015577">
    <property type="term" value="F:galactitol transmembrane transporter activity"/>
    <property type="evidence" value="ECO:0007669"/>
    <property type="project" value="InterPro"/>
</dbReference>
<dbReference type="PIRSF" id="PIRSF006304">
    <property type="entry name" value="GatC"/>
    <property type="match status" value="1"/>
</dbReference>
<comment type="caution">
    <text evidence="11">The sequence shown here is derived from an EMBL/GenBank/DDBJ whole genome shotgun (WGS) entry which is preliminary data.</text>
</comment>
<feature type="transmembrane region" description="Helical" evidence="9">
    <location>
        <begin position="374"/>
        <end position="397"/>
    </location>
</feature>
<evidence type="ECO:0000256" key="7">
    <source>
        <dbReference type="ARBA" id="ARBA00022989"/>
    </source>
</evidence>
<evidence type="ECO:0000256" key="5">
    <source>
        <dbReference type="ARBA" id="ARBA00022683"/>
    </source>
</evidence>
<dbReference type="PANTHER" id="PTHR37324">
    <property type="entry name" value="PTS SYSTEM GALACTITOL-SPECIFIC EIIC COMPONENT"/>
    <property type="match status" value="1"/>
</dbReference>
<feature type="transmembrane region" description="Helical" evidence="9">
    <location>
        <begin position="343"/>
        <end position="362"/>
    </location>
</feature>
<keyword evidence="2" id="KW-0813">Transport</keyword>